<name>U2M3S1_9FIRM</name>
<dbReference type="HOGENOM" id="CLU_3301713_0_0_9"/>
<dbReference type="AlphaFoldDB" id="U2M3S1"/>
<reference evidence="1 2" key="1">
    <citation type="submission" date="2013-07" db="EMBL/GenBank/DDBJ databases">
        <authorList>
            <person name="Weinstock G."/>
            <person name="Sodergren E."/>
            <person name="Wylie T."/>
            <person name="Fulton L."/>
            <person name="Fulton R."/>
            <person name="Fronick C."/>
            <person name="O'Laughlin M."/>
            <person name="Godfrey J."/>
            <person name="Miner T."/>
            <person name="Herter B."/>
            <person name="Appelbaum E."/>
            <person name="Cordes M."/>
            <person name="Lek S."/>
            <person name="Wollam A."/>
            <person name="Pepin K.H."/>
            <person name="Palsikar V.B."/>
            <person name="Mitreva M."/>
            <person name="Wilson R.K."/>
        </authorList>
    </citation>
    <scope>NUCLEOTIDE SEQUENCE [LARGE SCALE GENOMIC DNA]</scope>
    <source>
        <strain evidence="1 2">ATCC 27760</strain>
    </source>
</reference>
<proteinExistence type="predicted"/>
<gene>
    <name evidence="1" type="ORF">RUMCAL_01238</name>
</gene>
<sequence length="40" mass="4408">SVAQSLYGIAIGETLYKADLFAECLGICTNCEVFYQVKFV</sequence>
<evidence type="ECO:0000313" key="2">
    <source>
        <dbReference type="Proteomes" id="UP000016662"/>
    </source>
</evidence>
<keyword evidence="2" id="KW-1185">Reference proteome</keyword>
<comment type="caution">
    <text evidence="1">The sequence shown here is derived from an EMBL/GenBank/DDBJ whole genome shotgun (WGS) entry which is preliminary data.</text>
</comment>
<organism evidence="1 2">
    <name type="scientific">Ruminococcus callidus ATCC 27760</name>
    <dbReference type="NCBI Taxonomy" id="411473"/>
    <lineage>
        <taxon>Bacteria</taxon>
        <taxon>Bacillati</taxon>
        <taxon>Bacillota</taxon>
        <taxon>Clostridia</taxon>
        <taxon>Eubacteriales</taxon>
        <taxon>Oscillospiraceae</taxon>
        <taxon>Ruminococcus</taxon>
    </lineage>
</organism>
<protein>
    <submittedName>
        <fullName evidence="1">Uncharacterized protein</fullName>
    </submittedName>
</protein>
<dbReference type="Proteomes" id="UP000016662">
    <property type="component" value="Unassembled WGS sequence"/>
</dbReference>
<feature type="non-terminal residue" evidence="1">
    <location>
        <position position="1"/>
    </location>
</feature>
<accession>U2M3S1</accession>
<dbReference type="EMBL" id="AWVF01000155">
    <property type="protein sequence ID" value="ERJ96399.1"/>
    <property type="molecule type" value="Genomic_DNA"/>
</dbReference>
<evidence type="ECO:0000313" key="1">
    <source>
        <dbReference type="EMBL" id="ERJ96399.1"/>
    </source>
</evidence>